<dbReference type="InterPro" id="IPR000008">
    <property type="entry name" value="C2_dom"/>
</dbReference>
<evidence type="ECO:0000256" key="2">
    <source>
        <dbReference type="ARBA" id="ARBA00022837"/>
    </source>
</evidence>
<protein>
    <recommendedName>
        <fullName evidence="3">C2 domain-containing protein</fullName>
    </recommendedName>
</protein>
<dbReference type="InterPro" id="IPR035892">
    <property type="entry name" value="C2_domain_sf"/>
</dbReference>
<comment type="caution">
    <text evidence="4">The sequence shown here is derived from an EMBL/GenBank/DDBJ whole genome shotgun (WGS) entry which is preliminary data.</text>
</comment>
<dbReference type="AlphaFoldDB" id="A0A9P6QIV3"/>
<dbReference type="Gene3D" id="2.60.40.150">
    <property type="entry name" value="C2 domain"/>
    <property type="match status" value="1"/>
</dbReference>
<dbReference type="CDD" id="cd00030">
    <property type="entry name" value="C2"/>
    <property type="match status" value="1"/>
</dbReference>
<evidence type="ECO:0000313" key="4">
    <source>
        <dbReference type="EMBL" id="KAG0270085.1"/>
    </source>
</evidence>
<dbReference type="SMART" id="SM00239">
    <property type="entry name" value="C2"/>
    <property type="match status" value="1"/>
</dbReference>
<proteinExistence type="predicted"/>
<evidence type="ECO:0000256" key="1">
    <source>
        <dbReference type="ARBA" id="ARBA00022723"/>
    </source>
</evidence>
<keyword evidence="1" id="KW-0479">Metal-binding</keyword>
<dbReference type="PROSITE" id="PS50004">
    <property type="entry name" value="C2"/>
    <property type="match status" value="1"/>
</dbReference>
<sequence length="208" mass="23580">MADNTHKALDVTVHRAQDLDNVEKHGRQDPYVRLFLGLHDPDKCTVTTYKKNAGELPVWEERLTLEHLKEETHILYVEIMDHEKVTDRIIAFTAIPLSQVREWTSNSFTGNFDVYNRECETRGTISLTLCIRDRDEPAHTHTLDSTSRPHKGRTTLIPEHKKRIGNLAGKTHVSHPIAAAANEAVIDLAAKVIAHSRSRTEPASVREI</sequence>
<organism evidence="4 5">
    <name type="scientific">Actinomortierella ambigua</name>
    <dbReference type="NCBI Taxonomy" id="1343610"/>
    <lineage>
        <taxon>Eukaryota</taxon>
        <taxon>Fungi</taxon>
        <taxon>Fungi incertae sedis</taxon>
        <taxon>Mucoromycota</taxon>
        <taxon>Mortierellomycotina</taxon>
        <taxon>Mortierellomycetes</taxon>
        <taxon>Mortierellales</taxon>
        <taxon>Mortierellaceae</taxon>
        <taxon>Actinomortierella</taxon>
    </lineage>
</organism>
<dbReference type="Proteomes" id="UP000807716">
    <property type="component" value="Unassembled WGS sequence"/>
</dbReference>
<accession>A0A9P6QIV3</accession>
<dbReference type="GO" id="GO:0046872">
    <property type="term" value="F:metal ion binding"/>
    <property type="evidence" value="ECO:0007669"/>
    <property type="project" value="UniProtKB-KW"/>
</dbReference>
<keyword evidence="5" id="KW-1185">Reference proteome</keyword>
<dbReference type="Pfam" id="PF00168">
    <property type="entry name" value="C2"/>
    <property type="match status" value="1"/>
</dbReference>
<name>A0A9P6QIV3_9FUNG</name>
<keyword evidence="2" id="KW-0106">Calcium</keyword>
<dbReference type="EMBL" id="JAAAJB010000012">
    <property type="protein sequence ID" value="KAG0270085.1"/>
    <property type="molecule type" value="Genomic_DNA"/>
</dbReference>
<dbReference type="PANTHER" id="PTHR45911">
    <property type="entry name" value="C2 DOMAIN-CONTAINING PROTEIN"/>
    <property type="match status" value="1"/>
</dbReference>
<dbReference type="OrthoDB" id="270970at2759"/>
<feature type="domain" description="C2" evidence="3">
    <location>
        <begin position="1"/>
        <end position="110"/>
    </location>
</feature>
<dbReference type="SUPFAM" id="SSF49562">
    <property type="entry name" value="C2 domain (Calcium/lipid-binding domain, CaLB)"/>
    <property type="match status" value="1"/>
</dbReference>
<gene>
    <name evidence="4" type="ORF">DFQ27_000743</name>
</gene>
<evidence type="ECO:0000259" key="3">
    <source>
        <dbReference type="PROSITE" id="PS50004"/>
    </source>
</evidence>
<evidence type="ECO:0000313" key="5">
    <source>
        <dbReference type="Proteomes" id="UP000807716"/>
    </source>
</evidence>
<reference evidence="4" key="1">
    <citation type="journal article" date="2020" name="Fungal Divers.">
        <title>Resolving the Mortierellaceae phylogeny through synthesis of multi-gene phylogenetics and phylogenomics.</title>
        <authorList>
            <person name="Vandepol N."/>
            <person name="Liber J."/>
            <person name="Desiro A."/>
            <person name="Na H."/>
            <person name="Kennedy M."/>
            <person name="Barry K."/>
            <person name="Grigoriev I.V."/>
            <person name="Miller A.N."/>
            <person name="O'Donnell K."/>
            <person name="Stajich J.E."/>
            <person name="Bonito G."/>
        </authorList>
    </citation>
    <scope>NUCLEOTIDE SEQUENCE</scope>
    <source>
        <strain evidence="4">BC1065</strain>
    </source>
</reference>